<sequence length="190" mass="22010">MGPKGDCTFLMFRLYPIDSSSHYRKNRPKGKLTDIFLELWELAKSRIEDDPENYPLRRRPLRDIDPGTVGQWETTRVTLLGDAVHAMNPWVGLGTNSAIEDAELLTNALANWSEDNWKENIRNYELGLRGRGSFYANLTRSTCLMQHQACENFLNLMIRNITFRINSLVAYIKSSWHGDCRERDNVNKND</sequence>
<organism evidence="6 7">
    <name type="scientific">Rhizophagus clarus</name>
    <dbReference type="NCBI Taxonomy" id="94130"/>
    <lineage>
        <taxon>Eukaryota</taxon>
        <taxon>Fungi</taxon>
        <taxon>Fungi incertae sedis</taxon>
        <taxon>Mucoromycota</taxon>
        <taxon>Glomeromycotina</taxon>
        <taxon>Glomeromycetes</taxon>
        <taxon>Glomerales</taxon>
        <taxon>Glomeraceae</taxon>
        <taxon>Rhizophagus</taxon>
    </lineage>
</organism>
<evidence type="ECO:0000256" key="4">
    <source>
        <dbReference type="ARBA" id="ARBA00023033"/>
    </source>
</evidence>
<proteinExistence type="predicted"/>
<dbReference type="PRINTS" id="PR00420">
    <property type="entry name" value="RNGMNOXGNASE"/>
</dbReference>
<evidence type="ECO:0000313" key="6">
    <source>
        <dbReference type="EMBL" id="GES83610.1"/>
    </source>
</evidence>
<dbReference type="PANTHER" id="PTHR47178:SF6">
    <property type="entry name" value="FAD-BINDING DOMAIN-CONTAINING PROTEIN"/>
    <property type="match status" value="1"/>
</dbReference>
<feature type="domain" description="FAD-binding" evidence="5">
    <location>
        <begin position="69"/>
        <end position="112"/>
    </location>
</feature>
<evidence type="ECO:0000256" key="3">
    <source>
        <dbReference type="ARBA" id="ARBA00023002"/>
    </source>
</evidence>
<keyword evidence="3" id="KW-0560">Oxidoreductase</keyword>
<dbReference type="Pfam" id="PF01494">
    <property type="entry name" value="FAD_binding_3"/>
    <property type="match status" value="1"/>
</dbReference>
<dbReference type="GO" id="GO:0004497">
    <property type="term" value="F:monooxygenase activity"/>
    <property type="evidence" value="ECO:0007669"/>
    <property type="project" value="UniProtKB-KW"/>
</dbReference>
<accession>A0A8H3LDE8</accession>
<reference evidence="6" key="1">
    <citation type="submission" date="2019-10" db="EMBL/GenBank/DDBJ databases">
        <title>Conservation and host-specific expression of non-tandemly repeated heterogenous ribosome RNA gene in arbuscular mycorrhizal fungi.</title>
        <authorList>
            <person name="Maeda T."/>
            <person name="Kobayashi Y."/>
            <person name="Nakagawa T."/>
            <person name="Ezawa T."/>
            <person name="Yamaguchi K."/>
            <person name="Bino T."/>
            <person name="Nishimoto Y."/>
            <person name="Shigenobu S."/>
            <person name="Kawaguchi M."/>
        </authorList>
    </citation>
    <scope>NUCLEOTIDE SEQUENCE</scope>
    <source>
        <strain evidence="6">HR1</strain>
    </source>
</reference>
<keyword evidence="2" id="KW-0274">FAD</keyword>
<evidence type="ECO:0000259" key="5">
    <source>
        <dbReference type="Pfam" id="PF01494"/>
    </source>
</evidence>
<name>A0A8H3LDE8_9GLOM</name>
<dbReference type="SUPFAM" id="SSF51905">
    <property type="entry name" value="FAD/NAD(P)-binding domain"/>
    <property type="match status" value="1"/>
</dbReference>
<dbReference type="Gene3D" id="3.50.50.60">
    <property type="entry name" value="FAD/NAD(P)-binding domain"/>
    <property type="match status" value="1"/>
</dbReference>
<dbReference type="PANTHER" id="PTHR47178">
    <property type="entry name" value="MONOOXYGENASE, FAD-BINDING"/>
    <property type="match status" value="1"/>
</dbReference>
<dbReference type="InterPro" id="IPR002938">
    <property type="entry name" value="FAD-bd"/>
</dbReference>
<dbReference type="Proteomes" id="UP000615446">
    <property type="component" value="Unassembled WGS sequence"/>
</dbReference>
<protein>
    <recommendedName>
        <fullName evidence="5">FAD-binding domain-containing protein</fullName>
    </recommendedName>
</protein>
<evidence type="ECO:0000313" key="7">
    <source>
        <dbReference type="Proteomes" id="UP000615446"/>
    </source>
</evidence>
<keyword evidence="1" id="KW-0285">Flavoprotein</keyword>
<dbReference type="OrthoDB" id="655030at2759"/>
<evidence type="ECO:0000256" key="1">
    <source>
        <dbReference type="ARBA" id="ARBA00022630"/>
    </source>
</evidence>
<comment type="caution">
    <text evidence="6">The sequence shown here is derived from an EMBL/GenBank/DDBJ whole genome shotgun (WGS) entry which is preliminary data.</text>
</comment>
<dbReference type="GO" id="GO:0071949">
    <property type="term" value="F:FAD binding"/>
    <property type="evidence" value="ECO:0007669"/>
    <property type="project" value="InterPro"/>
</dbReference>
<dbReference type="AlphaFoldDB" id="A0A8H3LDE8"/>
<keyword evidence="4" id="KW-0503">Monooxygenase</keyword>
<evidence type="ECO:0000256" key="2">
    <source>
        <dbReference type="ARBA" id="ARBA00022827"/>
    </source>
</evidence>
<dbReference type="EMBL" id="BLAL01000071">
    <property type="protein sequence ID" value="GES83610.1"/>
    <property type="molecule type" value="Genomic_DNA"/>
</dbReference>
<dbReference type="InterPro" id="IPR036188">
    <property type="entry name" value="FAD/NAD-bd_sf"/>
</dbReference>
<gene>
    <name evidence="6" type="ORF">RCL2_001076600</name>
</gene>